<protein>
    <recommendedName>
        <fullName evidence="4">Molybdopterin synthase catalytic subunit</fullName>
        <ecNumber evidence="3">2.8.1.12</ecNumber>
    </recommendedName>
    <alternativeName>
        <fullName evidence="10">MPT synthase subunit 2</fullName>
    </alternativeName>
    <alternativeName>
        <fullName evidence="8">Molybdenum cofactor biosynthesis protein E</fullName>
    </alternativeName>
    <alternativeName>
        <fullName evidence="9">Molybdopterin-converting factor large subunit</fullName>
    </alternativeName>
    <alternativeName>
        <fullName evidence="11">Molybdopterin-converting factor subunit 2</fullName>
    </alternativeName>
</protein>
<evidence type="ECO:0000256" key="3">
    <source>
        <dbReference type="ARBA" id="ARBA00011950"/>
    </source>
</evidence>
<dbReference type="AlphaFoldDB" id="A0AB37Z9X2"/>
<dbReference type="GO" id="GO:0030366">
    <property type="term" value="F:molybdopterin synthase activity"/>
    <property type="evidence" value="ECO:0007669"/>
    <property type="project" value="UniProtKB-EC"/>
</dbReference>
<evidence type="ECO:0000256" key="10">
    <source>
        <dbReference type="ARBA" id="ARBA00030781"/>
    </source>
</evidence>
<name>A0AB37Z9X2_9PSED</name>
<dbReference type="FunFam" id="3.90.1170.40:FF:000001">
    <property type="entry name" value="Molybdopterin synthase catalytic subunit MoaE"/>
    <property type="match status" value="1"/>
</dbReference>
<evidence type="ECO:0000256" key="1">
    <source>
        <dbReference type="ARBA" id="ARBA00005046"/>
    </source>
</evidence>
<dbReference type="GO" id="GO:0006777">
    <property type="term" value="P:Mo-molybdopterin cofactor biosynthetic process"/>
    <property type="evidence" value="ECO:0007669"/>
    <property type="project" value="UniProtKB-KW"/>
</dbReference>
<reference evidence="13 14" key="1">
    <citation type="submission" date="2016-10" db="EMBL/GenBank/DDBJ databases">
        <authorList>
            <person name="Varghese N."/>
            <person name="Submissions S."/>
        </authorList>
    </citation>
    <scope>NUCLEOTIDE SEQUENCE [LARGE SCALE GENOMIC DNA]</scope>
    <source>
        <strain evidence="13 14">DSM 17833</strain>
    </source>
</reference>
<keyword evidence="14" id="KW-1185">Reference proteome</keyword>
<accession>A0AB37Z9X2</accession>
<comment type="caution">
    <text evidence="13">The sequence shown here is derived from an EMBL/GenBank/DDBJ whole genome shotgun (WGS) entry which is preliminary data.</text>
</comment>
<comment type="similarity">
    <text evidence="2">Belongs to the MoaE family.</text>
</comment>
<comment type="subunit">
    <text evidence="7">Heterotetramer of 2 MoaD subunits and 2 MoaE subunits. Also stable as homodimer. The enzyme changes between these two forms during catalysis.</text>
</comment>
<proteinExistence type="inferred from homology"/>
<keyword evidence="6" id="KW-0501">Molybdenum cofactor biosynthesis</keyword>
<keyword evidence="5" id="KW-0808">Transferase</keyword>
<dbReference type="PANTHER" id="PTHR23404">
    <property type="entry name" value="MOLYBDOPTERIN SYNTHASE RELATED"/>
    <property type="match status" value="1"/>
</dbReference>
<evidence type="ECO:0000256" key="7">
    <source>
        <dbReference type="ARBA" id="ARBA00026066"/>
    </source>
</evidence>
<dbReference type="EMBL" id="FMTL01000002">
    <property type="protein sequence ID" value="SCW71520.1"/>
    <property type="molecule type" value="Genomic_DNA"/>
</dbReference>
<dbReference type="SUPFAM" id="SSF54690">
    <property type="entry name" value="Molybdopterin synthase subunit MoaE"/>
    <property type="match status" value="1"/>
</dbReference>
<dbReference type="InterPro" id="IPR003448">
    <property type="entry name" value="Mopterin_biosynth_MoaE"/>
</dbReference>
<evidence type="ECO:0000256" key="11">
    <source>
        <dbReference type="ARBA" id="ARBA00032474"/>
    </source>
</evidence>
<dbReference type="RefSeq" id="WP_090253947.1">
    <property type="nucleotide sequence ID" value="NZ_FMTL01000002.1"/>
</dbReference>
<evidence type="ECO:0000313" key="14">
    <source>
        <dbReference type="Proteomes" id="UP000242418"/>
    </source>
</evidence>
<evidence type="ECO:0000256" key="4">
    <source>
        <dbReference type="ARBA" id="ARBA00013858"/>
    </source>
</evidence>
<evidence type="ECO:0000256" key="9">
    <source>
        <dbReference type="ARBA" id="ARBA00030407"/>
    </source>
</evidence>
<comment type="pathway">
    <text evidence="1">Cofactor biosynthesis; molybdopterin biosynthesis.</text>
</comment>
<evidence type="ECO:0000256" key="2">
    <source>
        <dbReference type="ARBA" id="ARBA00005426"/>
    </source>
</evidence>
<evidence type="ECO:0000256" key="6">
    <source>
        <dbReference type="ARBA" id="ARBA00023150"/>
    </source>
</evidence>
<sequence>MSIVVRGELFDGGELLNAMHGRHQGVGAVVSFVGYVRDYNEAHAVHGLFLEHYPGMTEKALAAIETEARARWPLFTVEIVHRVGLLLPSAPIVFVGVSSAHRQAAFEACAFIMDYLKTRAPFWKKEHNGITQQWVEARASDQHAAQRWSGET</sequence>
<dbReference type="Gene3D" id="3.90.1170.40">
    <property type="entry name" value="Molybdopterin biosynthesis MoaE subunit"/>
    <property type="match status" value="1"/>
</dbReference>
<dbReference type="InterPro" id="IPR036563">
    <property type="entry name" value="MoaE_sf"/>
</dbReference>
<dbReference type="EC" id="2.8.1.12" evidence="3"/>
<comment type="catalytic activity">
    <reaction evidence="12">
        <text>2 [molybdopterin-synthase sulfur-carrier protein]-C-terminal-Gly-aminoethanethioate + cyclic pyranopterin phosphate + H2O = molybdopterin + 2 [molybdopterin-synthase sulfur-carrier protein]-C-terminal Gly-Gly + 2 H(+)</text>
        <dbReference type="Rhea" id="RHEA:26333"/>
        <dbReference type="Rhea" id="RHEA-COMP:12202"/>
        <dbReference type="Rhea" id="RHEA-COMP:19907"/>
        <dbReference type="ChEBI" id="CHEBI:15377"/>
        <dbReference type="ChEBI" id="CHEBI:15378"/>
        <dbReference type="ChEBI" id="CHEBI:58698"/>
        <dbReference type="ChEBI" id="CHEBI:59648"/>
        <dbReference type="ChEBI" id="CHEBI:90778"/>
        <dbReference type="ChEBI" id="CHEBI:232372"/>
        <dbReference type="EC" id="2.8.1.12"/>
    </reaction>
</comment>
<dbReference type="NCBIfam" id="NF007959">
    <property type="entry name" value="PRK10678.1"/>
    <property type="match status" value="1"/>
</dbReference>
<evidence type="ECO:0000256" key="12">
    <source>
        <dbReference type="ARBA" id="ARBA00049878"/>
    </source>
</evidence>
<dbReference type="Proteomes" id="UP000242418">
    <property type="component" value="Unassembled WGS sequence"/>
</dbReference>
<gene>
    <name evidence="13" type="ORF">SAMN05216370_3078</name>
</gene>
<evidence type="ECO:0000256" key="5">
    <source>
        <dbReference type="ARBA" id="ARBA00022679"/>
    </source>
</evidence>
<organism evidence="13 14">
    <name type="scientific">Pseudomonas peli</name>
    <dbReference type="NCBI Taxonomy" id="592361"/>
    <lineage>
        <taxon>Bacteria</taxon>
        <taxon>Pseudomonadati</taxon>
        <taxon>Pseudomonadota</taxon>
        <taxon>Gammaproteobacteria</taxon>
        <taxon>Pseudomonadales</taxon>
        <taxon>Pseudomonadaceae</taxon>
        <taxon>Pseudomonas</taxon>
    </lineage>
</organism>
<evidence type="ECO:0000313" key="13">
    <source>
        <dbReference type="EMBL" id="SCW71520.1"/>
    </source>
</evidence>
<dbReference type="CDD" id="cd00756">
    <property type="entry name" value="MoaE"/>
    <property type="match status" value="1"/>
</dbReference>
<evidence type="ECO:0000256" key="8">
    <source>
        <dbReference type="ARBA" id="ARBA00029745"/>
    </source>
</evidence>
<dbReference type="Pfam" id="PF02391">
    <property type="entry name" value="MoaE"/>
    <property type="match status" value="1"/>
</dbReference>